<organism evidence="1 2">
    <name type="scientific">Fragilariopsis cylindrus CCMP1102</name>
    <dbReference type="NCBI Taxonomy" id="635003"/>
    <lineage>
        <taxon>Eukaryota</taxon>
        <taxon>Sar</taxon>
        <taxon>Stramenopiles</taxon>
        <taxon>Ochrophyta</taxon>
        <taxon>Bacillariophyta</taxon>
        <taxon>Bacillariophyceae</taxon>
        <taxon>Bacillariophycidae</taxon>
        <taxon>Bacillariales</taxon>
        <taxon>Bacillariaceae</taxon>
        <taxon>Fragilariopsis</taxon>
    </lineage>
</organism>
<sequence length="174" mass="19826">MVELQSSKLKVAGSSPYFWQQLRSEIECQLQLKATGDVAEGFGCDDKVPTESCTEINNGRDFMYEIIEEFVGSKIYYWYVLLEDSCAEWEDGLPFAAFLNAVGPEEIFKTDQYLTEELLEGRNKFFCHFVLAQNGGHVLLLERNEDSLFPNDELGEIITNETYGFKLAVFLATD</sequence>
<dbReference type="Proteomes" id="UP000095751">
    <property type="component" value="Unassembled WGS sequence"/>
</dbReference>
<dbReference type="InParanoid" id="A0A1E7EVH6"/>
<name>A0A1E7EVH6_9STRA</name>
<reference evidence="1 2" key="1">
    <citation type="submission" date="2016-09" db="EMBL/GenBank/DDBJ databases">
        <title>Extensive genetic diversity and differential bi-allelic expression allows diatom success in the polar Southern Ocean.</title>
        <authorList>
            <consortium name="DOE Joint Genome Institute"/>
            <person name="Mock T."/>
            <person name="Otillar R.P."/>
            <person name="Strauss J."/>
            <person name="Dupont C."/>
            <person name="Frickenhaus S."/>
            <person name="Maumus F."/>
            <person name="Mcmullan M."/>
            <person name="Sanges R."/>
            <person name="Schmutz J."/>
            <person name="Toseland A."/>
            <person name="Valas R."/>
            <person name="Veluchamy A."/>
            <person name="Ward B.J."/>
            <person name="Allen A."/>
            <person name="Barry K."/>
            <person name="Falciatore A."/>
            <person name="Ferrante M."/>
            <person name="Fortunato A.E."/>
            <person name="Gloeckner G."/>
            <person name="Gruber A."/>
            <person name="Hipkin R."/>
            <person name="Janech M."/>
            <person name="Kroth P."/>
            <person name="Leese F."/>
            <person name="Lindquist E."/>
            <person name="Lyon B.R."/>
            <person name="Martin J."/>
            <person name="Mayer C."/>
            <person name="Parker M."/>
            <person name="Quesneville H."/>
            <person name="Raymond J."/>
            <person name="Uhlig C."/>
            <person name="Valentin K.U."/>
            <person name="Worden A.Z."/>
            <person name="Armbrust E.V."/>
            <person name="Bowler C."/>
            <person name="Green B."/>
            <person name="Moulton V."/>
            <person name="Van Oosterhout C."/>
            <person name="Grigoriev I."/>
        </authorList>
    </citation>
    <scope>NUCLEOTIDE SEQUENCE [LARGE SCALE GENOMIC DNA]</scope>
    <source>
        <strain evidence="1 2">CCMP1102</strain>
    </source>
</reference>
<proteinExistence type="predicted"/>
<dbReference type="EMBL" id="KV784373">
    <property type="protein sequence ID" value="OEU09981.1"/>
    <property type="molecule type" value="Genomic_DNA"/>
</dbReference>
<protein>
    <submittedName>
        <fullName evidence="1">Uncharacterized protein</fullName>
    </submittedName>
</protein>
<evidence type="ECO:0000313" key="1">
    <source>
        <dbReference type="EMBL" id="OEU09981.1"/>
    </source>
</evidence>
<dbReference type="KEGG" id="fcy:FRACYDRAFT_247591"/>
<accession>A0A1E7EVH6</accession>
<dbReference type="AlphaFoldDB" id="A0A1E7EVH6"/>
<keyword evidence="2" id="KW-1185">Reference proteome</keyword>
<gene>
    <name evidence="1" type="ORF">FRACYDRAFT_247591</name>
</gene>
<evidence type="ECO:0000313" key="2">
    <source>
        <dbReference type="Proteomes" id="UP000095751"/>
    </source>
</evidence>